<protein>
    <submittedName>
        <fullName evidence="7">MFS transporter</fullName>
    </submittedName>
</protein>
<keyword evidence="8" id="KW-1185">Reference proteome</keyword>
<evidence type="ECO:0000256" key="4">
    <source>
        <dbReference type="ARBA" id="ARBA00023136"/>
    </source>
</evidence>
<dbReference type="PROSITE" id="PS50850">
    <property type="entry name" value="MFS"/>
    <property type="match status" value="1"/>
</dbReference>
<dbReference type="RefSeq" id="WP_289459308.1">
    <property type="nucleotide sequence ID" value="NZ_JAUCML010000008.1"/>
</dbReference>
<keyword evidence="3 5" id="KW-1133">Transmembrane helix</keyword>
<comment type="caution">
    <text evidence="7">The sequence shown here is derived from an EMBL/GenBank/DDBJ whole genome shotgun (WGS) entry which is preliminary data.</text>
</comment>
<feature type="transmembrane region" description="Helical" evidence="5">
    <location>
        <begin position="80"/>
        <end position="101"/>
    </location>
</feature>
<evidence type="ECO:0000259" key="6">
    <source>
        <dbReference type="PROSITE" id="PS50850"/>
    </source>
</evidence>
<feature type="transmembrane region" description="Helical" evidence="5">
    <location>
        <begin position="20"/>
        <end position="43"/>
    </location>
</feature>
<dbReference type="Proteomes" id="UP001237823">
    <property type="component" value="Unassembled WGS sequence"/>
</dbReference>
<feature type="transmembrane region" description="Helical" evidence="5">
    <location>
        <begin position="347"/>
        <end position="367"/>
    </location>
</feature>
<evidence type="ECO:0000256" key="3">
    <source>
        <dbReference type="ARBA" id="ARBA00022989"/>
    </source>
</evidence>
<reference evidence="7 8" key="1">
    <citation type="submission" date="2023-06" db="EMBL/GenBank/DDBJ databases">
        <authorList>
            <person name="Feng G."/>
            <person name="Li J."/>
            <person name="Zhu H."/>
        </authorList>
    </citation>
    <scope>NUCLEOTIDE SEQUENCE [LARGE SCALE GENOMIC DNA]</scope>
    <source>
        <strain evidence="7 8">RHCKG23</strain>
    </source>
</reference>
<evidence type="ECO:0000256" key="5">
    <source>
        <dbReference type="SAM" id="Phobius"/>
    </source>
</evidence>
<sequence>MLHERRADAPLVSLAGRWYFPIAFIARLPFAMMVVGVLTLVVASRDSVALGGINSASVGIGSAVFGPLVGVAADRFGQRAVLVPVGLANAVLLGVLPLVVAGTAPDLAVLTMSFCIGATAPQVAPMSRTRLVALIRRHTSPARRDRVFSGTMAYESAADETVFIIGPFLVGLLASAIAPWVAVAGAAALTLVFVTAFALHPTGRLVVGGPAQETRAPARQLLRPRLLVVVVGILGVGLFFGSTLTTLTAFVEGHGEASQAGLLYGVMGIGSAALALGSAAFPRSFGVTWRWLVFGLVLLGGAIAFSRADSIGSVVLVLGILGIGIGPTLVAQYSLGSDRSPVGRSATTMTILGSAVIVGQSVASAVVGEVAERAGTGAAMLFPAFAAGLVVLAAVADLLLARRDTRSPAPEPSEAAAAG</sequence>
<dbReference type="Gene3D" id="1.20.1250.20">
    <property type="entry name" value="MFS general substrate transporter like domains"/>
    <property type="match status" value="1"/>
</dbReference>
<feature type="transmembrane region" description="Helical" evidence="5">
    <location>
        <begin position="379"/>
        <end position="400"/>
    </location>
</feature>
<comment type="subcellular location">
    <subcellularLocation>
        <location evidence="1">Cell membrane</location>
        <topology evidence="1">Multi-pass membrane protein</topology>
    </subcellularLocation>
</comment>
<dbReference type="Pfam" id="PF07690">
    <property type="entry name" value="MFS_1"/>
    <property type="match status" value="1"/>
</dbReference>
<feature type="transmembrane region" description="Helical" evidence="5">
    <location>
        <begin position="188"/>
        <end position="207"/>
    </location>
</feature>
<feature type="transmembrane region" description="Helical" evidence="5">
    <location>
        <begin position="227"/>
        <end position="250"/>
    </location>
</feature>
<evidence type="ECO:0000256" key="2">
    <source>
        <dbReference type="ARBA" id="ARBA00022692"/>
    </source>
</evidence>
<dbReference type="InterPro" id="IPR036259">
    <property type="entry name" value="MFS_trans_sf"/>
</dbReference>
<organism evidence="7 8">
    <name type="scientific">Curtobacterium citri</name>
    <dbReference type="NCBI Taxonomy" id="3055139"/>
    <lineage>
        <taxon>Bacteria</taxon>
        <taxon>Bacillati</taxon>
        <taxon>Actinomycetota</taxon>
        <taxon>Actinomycetes</taxon>
        <taxon>Micrococcales</taxon>
        <taxon>Microbacteriaceae</taxon>
        <taxon>Curtobacterium</taxon>
    </lineage>
</organism>
<name>A0ABT7T8P7_9MICO</name>
<feature type="transmembrane region" description="Helical" evidence="5">
    <location>
        <begin position="311"/>
        <end position="335"/>
    </location>
</feature>
<dbReference type="SUPFAM" id="SSF103473">
    <property type="entry name" value="MFS general substrate transporter"/>
    <property type="match status" value="1"/>
</dbReference>
<dbReference type="PANTHER" id="PTHR23542:SF1">
    <property type="entry name" value="MAJOR FACILITATOR SUPERFAMILY (MFS) PROFILE DOMAIN-CONTAINING PROTEIN"/>
    <property type="match status" value="1"/>
</dbReference>
<evidence type="ECO:0000256" key="1">
    <source>
        <dbReference type="ARBA" id="ARBA00004651"/>
    </source>
</evidence>
<dbReference type="PANTHER" id="PTHR23542">
    <property type="match status" value="1"/>
</dbReference>
<accession>A0ABT7T8P7</accession>
<dbReference type="InterPro" id="IPR020846">
    <property type="entry name" value="MFS_dom"/>
</dbReference>
<dbReference type="InterPro" id="IPR011701">
    <property type="entry name" value="MFS"/>
</dbReference>
<evidence type="ECO:0000313" key="7">
    <source>
        <dbReference type="EMBL" id="MDM7885954.1"/>
    </source>
</evidence>
<dbReference type="EMBL" id="JAUCML010000008">
    <property type="protein sequence ID" value="MDM7885954.1"/>
    <property type="molecule type" value="Genomic_DNA"/>
</dbReference>
<keyword evidence="2 5" id="KW-0812">Transmembrane</keyword>
<feature type="domain" description="Major facilitator superfamily (MFS) profile" evidence="6">
    <location>
        <begin position="225"/>
        <end position="419"/>
    </location>
</feature>
<keyword evidence="4 5" id="KW-0472">Membrane</keyword>
<proteinExistence type="predicted"/>
<feature type="transmembrane region" description="Helical" evidence="5">
    <location>
        <begin position="262"/>
        <end position="281"/>
    </location>
</feature>
<feature type="transmembrane region" description="Helical" evidence="5">
    <location>
        <begin position="288"/>
        <end position="305"/>
    </location>
</feature>
<gene>
    <name evidence="7" type="ORF">QUG92_12645</name>
</gene>
<feature type="transmembrane region" description="Helical" evidence="5">
    <location>
        <begin position="49"/>
        <end position="73"/>
    </location>
</feature>
<feature type="transmembrane region" description="Helical" evidence="5">
    <location>
        <begin position="162"/>
        <end position="182"/>
    </location>
</feature>
<evidence type="ECO:0000313" key="8">
    <source>
        <dbReference type="Proteomes" id="UP001237823"/>
    </source>
</evidence>